<evidence type="ECO:0000256" key="7">
    <source>
        <dbReference type="RuleBase" id="RU363032"/>
    </source>
</evidence>
<evidence type="ECO:0000256" key="4">
    <source>
        <dbReference type="ARBA" id="ARBA00022692"/>
    </source>
</evidence>
<keyword evidence="5 7" id="KW-1133">Transmembrane helix</keyword>
<dbReference type="EMBL" id="NOWF01000003">
    <property type="protein sequence ID" value="OYD08450.1"/>
    <property type="molecule type" value="Genomic_DNA"/>
</dbReference>
<sequence length="312" mass="35290">MAIHPSMPRHLPPTPRKRGGGIWQEIKKNTSVYAFISPFYLLFFVFGFFPILFSFYLAFQSWDGLGEIRFVGMQNFEALVQDPVFWTSVANTFIIWIQSTVPQLILAMILAFLLNAAFVRFKDFFRAVYFVPNITSIVAVAIIFASFFGTEYGLMNALLRLIGLEPINWLQSPGWIKTAIATMVIWRWTGYNTIIYLAGLQSIPNDLYEAAKIDGASRVQMFMYITVPMLKPVILFTVILSTIGGMQLFTEPQVLTYGTGGTGNGGLTLVLYLYNQAFVNHYYGYASAIAWALFLLIVGFSFINWKLISRNG</sequence>
<dbReference type="OrthoDB" id="9785347at2"/>
<feature type="transmembrane region" description="Helical" evidence="7">
    <location>
        <begin position="32"/>
        <end position="59"/>
    </location>
</feature>
<feature type="transmembrane region" description="Helical" evidence="7">
    <location>
        <begin position="221"/>
        <end position="243"/>
    </location>
</feature>
<keyword evidence="4 7" id="KW-0812">Transmembrane</keyword>
<dbReference type="PANTHER" id="PTHR30193">
    <property type="entry name" value="ABC TRANSPORTER PERMEASE PROTEIN"/>
    <property type="match status" value="1"/>
</dbReference>
<accession>A0A235B818</accession>
<feature type="domain" description="ABC transmembrane type-1" evidence="8">
    <location>
        <begin position="89"/>
        <end position="304"/>
    </location>
</feature>
<dbReference type="InterPro" id="IPR051393">
    <property type="entry name" value="ABC_transporter_permease"/>
</dbReference>
<evidence type="ECO:0000256" key="5">
    <source>
        <dbReference type="ARBA" id="ARBA00022989"/>
    </source>
</evidence>
<evidence type="ECO:0000256" key="3">
    <source>
        <dbReference type="ARBA" id="ARBA00022475"/>
    </source>
</evidence>
<comment type="similarity">
    <text evidence="7">Belongs to the binding-protein-dependent transport system permease family.</text>
</comment>
<proteinExistence type="inferred from homology"/>
<keyword evidence="2 7" id="KW-0813">Transport</keyword>
<organism evidence="9 10">
    <name type="scientific">Paludifilum halophilum</name>
    <dbReference type="NCBI Taxonomy" id="1642702"/>
    <lineage>
        <taxon>Bacteria</taxon>
        <taxon>Bacillati</taxon>
        <taxon>Bacillota</taxon>
        <taxon>Bacilli</taxon>
        <taxon>Bacillales</taxon>
        <taxon>Thermoactinomycetaceae</taxon>
        <taxon>Paludifilum</taxon>
    </lineage>
</organism>
<feature type="transmembrane region" description="Helical" evidence="7">
    <location>
        <begin position="179"/>
        <end position="200"/>
    </location>
</feature>
<dbReference type="SUPFAM" id="SSF161098">
    <property type="entry name" value="MetI-like"/>
    <property type="match status" value="1"/>
</dbReference>
<evidence type="ECO:0000259" key="8">
    <source>
        <dbReference type="PROSITE" id="PS50928"/>
    </source>
</evidence>
<dbReference type="InterPro" id="IPR035906">
    <property type="entry name" value="MetI-like_sf"/>
</dbReference>
<keyword evidence="6 7" id="KW-0472">Membrane</keyword>
<comment type="caution">
    <text evidence="9">The sequence shown here is derived from an EMBL/GenBank/DDBJ whole genome shotgun (WGS) entry which is preliminary data.</text>
</comment>
<dbReference type="GO" id="GO:0005886">
    <property type="term" value="C:plasma membrane"/>
    <property type="evidence" value="ECO:0007669"/>
    <property type="project" value="UniProtKB-SubCell"/>
</dbReference>
<evidence type="ECO:0000313" key="9">
    <source>
        <dbReference type="EMBL" id="OYD08450.1"/>
    </source>
</evidence>
<dbReference type="AlphaFoldDB" id="A0A235B818"/>
<reference evidence="9 10" key="1">
    <citation type="submission" date="2017-07" db="EMBL/GenBank/DDBJ databases">
        <title>The genome sequence of Paludifilum halophilum highlights mechanisms for microbial adaptation to high salt environemnts.</title>
        <authorList>
            <person name="Belbahri L."/>
        </authorList>
    </citation>
    <scope>NUCLEOTIDE SEQUENCE [LARGE SCALE GENOMIC DNA]</scope>
    <source>
        <strain evidence="9 10">DSM 102817</strain>
    </source>
</reference>
<feature type="transmembrane region" description="Helical" evidence="7">
    <location>
        <begin position="93"/>
        <end position="115"/>
    </location>
</feature>
<keyword evidence="3" id="KW-1003">Cell membrane</keyword>
<dbReference type="PROSITE" id="PS50928">
    <property type="entry name" value="ABC_TM1"/>
    <property type="match status" value="1"/>
</dbReference>
<feature type="transmembrane region" description="Helical" evidence="7">
    <location>
        <begin position="127"/>
        <end position="148"/>
    </location>
</feature>
<evidence type="ECO:0000256" key="1">
    <source>
        <dbReference type="ARBA" id="ARBA00004651"/>
    </source>
</evidence>
<gene>
    <name evidence="9" type="ORF">CHM34_06360</name>
</gene>
<dbReference type="Proteomes" id="UP000215459">
    <property type="component" value="Unassembled WGS sequence"/>
</dbReference>
<dbReference type="PANTHER" id="PTHR30193:SF37">
    <property type="entry name" value="INNER MEMBRANE ABC TRANSPORTER PERMEASE PROTEIN YCJO"/>
    <property type="match status" value="1"/>
</dbReference>
<protein>
    <submittedName>
        <fullName evidence="9">Cytochrome C biogenesis protein</fullName>
    </submittedName>
</protein>
<dbReference type="GO" id="GO:0055085">
    <property type="term" value="P:transmembrane transport"/>
    <property type="evidence" value="ECO:0007669"/>
    <property type="project" value="InterPro"/>
</dbReference>
<dbReference type="InterPro" id="IPR000515">
    <property type="entry name" value="MetI-like"/>
</dbReference>
<evidence type="ECO:0000256" key="2">
    <source>
        <dbReference type="ARBA" id="ARBA00022448"/>
    </source>
</evidence>
<dbReference type="Pfam" id="PF00528">
    <property type="entry name" value="BPD_transp_1"/>
    <property type="match status" value="1"/>
</dbReference>
<feature type="transmembrane region" description="Helical" evidence="7">
    <location>
        <begin position="282"/>
        <end position="303"/>
    </location>
</feature>
<evidence type="ECO:0000313" key="10">
    <source>
        <dbReference type="Proteomes" id="UP000215459"/>
    </source>
</evidence>
<evidence type="ECO:0000256" key="6">
    <source>
        <dbReference type="ARBA" id="ARBA00023136"/>
    </source>
</evidence>
<comment type="subcellular location">
    <subcellularLocation>
        <location evidence="1 7">Cell membrane</location>
        <topology evidence="1 7">Multi-pass membrane protein</topology>
    </subcellularLocation>
</comment>
<dbReference type="CDD" id="cd06261">
    <property type="entry name" value="TM_PBP2"/>
    <property type="match status" value="1"/>
</dbReference>
<dbReference type="Gene3D" id="1.10.3720.10">
    <property type="entry name" value="MetI-like"/>
    <property type="match status" value="1"/>
</dbReference>
<name>A0A235B818_9BACL</name>
<keyword evidence="10" id="KW-1185">Reference proteome</keyword>